<dbReference type="AlphaFoldDB" id="A0A6S6SCH3"/>
<protein>
    <submittedName>
        <fullName evidence="1">Uncharacterized protein</fullName>
    </submittedName>
</protein>
<gene>
    <name evidence="1" type="ORF">HELGO_WM2994</name>
</gene>
<evidence type="ECO:0000313" key="1">
    <source>
        <dbReference type="EMBL" id="CAA6805385.1"/>
    </source>
</evidence>
<organism evidence="1">
    <name type="scientific">uncultured Sulfurovum sp</name>
    <dbReference type="NCBI Taxonomy" id="269237"/>
    <lineage>
        <taxon>Bacteria</taxon>
        <taxon>Pseudomonadati</taxon>
        <taxon>Campylobacterota</taxon>
        <taxon>Epsilonproteobacteria</taxon>
        <taxon>Campylobacterales</taxon>
        <taxon>Sulfurovaceae</taxon>
        <taxon>Sulfurovum</taxon>
        <taxon>environmental samples</taxon>
    </lineage>
</organism>
<sequence length="172" mass="20414">MNLDGYVACICEGSAEQAIMELLLDSNELVFKTEQLLEEEIIRCRSAKNFEKTYLRKGFKEKITVLRILDSRRENFNLSKAYVDKIDVINIITAPEIEMLIIFHEDKYNEFNKSKMKPSEFCKMKLKFSKVKNYDFVKDYFSDIDKLLKSIYEYRRVSNIQKGEQTLFDLLK</sequence>
<accession>A0A6S6SCH3</accession>
<dbReference type="EMBL" id="CACVAS010000036">
    <property type="protein sequence ID" value="CAA6805385.1"/>
    <property type="molecule type" value="Genomic_DNA"/>
</dbReference>
<proteinExistence type="predicted"/>
<reference evidence="1" key="1">
    <citation type="submission" date="2020-01" db="EMBL/GenBank/DDBJ databases">
        <authorList>
            <person name="Meier V. D."/>
            <person name="Meier V D."/>
        </authorList>
    </citation>
    <scope>NUCLEOTIDE SEQUENCE</scope>
    <source>
        <strain evidence="1">HLG_WM_MAG_01</strain>
    </source>
</reference>
<name>A0A6S6SCH3_9BACT</name>